<dbReference type="GO" id="GO:0004146">
    <property type="term" value="F:dihydrofolate reductase activity"/>
    <property type="evidence" value="ECO:0007669"/>
    <property type="project" value="UniProtKB-EC"/>
</dbReference>
<dbReference type="GO" id="GO:0050661">
    <property type="term" value="F:NADP binding"/>
    <property type="evidence" value="ECO:0007669"/>
    <property type="project" value="InterPro"/>
</dbReference>
<dbReference type="SUPFAM" id="SSF53597">
    <property type="entry name" value="Dihydrofolate reductase-like"/>
    <property type="match status" value="1"/>
</dbReference>
<evidence type="ECO:0000256" key="3">
    <source>
        <dbReference type="ARBA" id="ARBA00012856"/>
    </source>
</evidence>
<dbReference type="GO" id="GO:0006730">
    <property type="term" value="P:one-carbon metabolic process"/>
    <property type="evidence" value="ECO:0007669"/>
    <property type="project" value="UniProtKB-KW"/>
</dbReference>
<reference evidence="11" key="2">
    <citation type="journal article" date="2015" name="J. Proteomics">
        <title>Sexual differences in the sialomes of the zebra tick, Rhipicephalus pulchellus.</title>
        <authorList>
            <person name="Tan A.W."/>
            <person name="Francischetti I.M."/>
            <person name="Slovak M."/>
            <person name="Kini R.M."/>
            <person name="Ribeiro J.M."/>
        </authorList>
    </citation>
    <scope>NUCLEOTIDE SEQUENCE</scope>
    <source>
        <tissue evidence="11">Salivary gland</tissue>
    </source>
</reference>
<keyword evidence="6" id="KW-0560">Oxidoreductase</keyword>
<comment type="catalytic activity">
    <reaction evidence="8">
        <text>(6S)-5,6,7,8-tetrahydrofolate + NADP(+) = 7,8-dihydrofolate + NADPH + H(+)</text>
        <dbReference type="Rhea" id="RHEA:15009"/>
        <dbReference type="ChEBI" id="CHEBI:15378"/>
        <dbReference type="ChEBI" id="CHEBI:57451"/>
        <dbReference type="ChEBI" id="CHEBI:57453"/>
        <dbReference type="ChEBI" id="CHEBI:57783"/>
        <dbReference type="ChEBI" id="CHEBI:58349"/>
        <dbReference type="EC" id="1.5.1.3"/>
    </reaction>
</comment>
<accession>L7MJG0</accession>
<proteinExistence type="evidence at transcript level"/>
<dbReference type="InterPro" id="IPR024072">
    <property type="entry name" value="DHFR-like_dom_sf"/>
</dbReference>
<dbReference type="InterPro" id="IPR017925">
    <property type="entry name" value="DHFR_CS"/>
</dbReference>
<dbReference type="AlphaFoldDB" id="L7MJG0"/>
<sequence length="214" mass="24284">RPRKSLLKRAILSRGCRQPGSDTMCPSGAKNAVSCFAIVAMCRNRGIGVNNSLPWRLKKELAYFTRLTKEAAEGKQNAVVMGRLTWESLPPKSRPLSDRINIVVSKTLTEIPEGHHVVRSFADAVQTLQNLVDAGKVDKVFVIGGAQLYRELIESPHCSRIYLTEIDKEFECDVFFPEFDTSRFRLVKEEGVPEEPQQEGDITYHFRVYERVKN</sequence>
<evidence type="ECO:0000256" key="2">
    <source>
        <dbReference type="ARBA" id="ARBA00009539"/>
    </source>
</evidence>
<comment type="function">
    <text evidence="7">Key enzyme in folate metabolism. Catalyzes an essential reaction for de novo glycine and purine synthesis, and for DNA precursor synthesis.</text>
</comment>
<dbReference type="InterPro" id="IPR001796">
    <property type="entry name" value="DHFR_dom"/>
</dbReference>
<dbReference type="EMBL" id="GACK01001611">
    <property type="protein sequence ID" value="JAA63423.1"/>
    <property type="molecule type" value="mRNA"/>
</dbReference>
<evidence type="ECO:0000259" key="10">
    <source>
        <dbReference type="PROSITE" id="PS51330"/>
    </source>
</evidence>
<dbReference type="UniPathway" id="UPA00077">
    <property type="reaction ID" value="UER00158"/>
</dbReference>
<dbReference type="GO" id="GO:0046452">
    <property type="term" value="P:dihydrofolate metabolic process"/>
    <property type="evidence" value="ECO:0007669"/>
    <property type="project" value="TreeGrafter"/>
</dbReference>
<organism evidence="11">
    <name type="scientific">Rhipicephalus pulchellus</name>
    <name type="common">Yellow backed tick</name>
    <name type="synonym">Dermacentor pulchellus</name>
    <dbReference type="NCBI Taxonomy" id="72859"/>
    <lineage>
        <taxon>Eukaryota</taxon>
        <taxon>Metazoa</taxon>
        <taxon>Ecdysozoa</taxon>
        <taxon>Arthropoda</taxon>
        <taxon>Chelicerata</taxon>
        <taxon>Arachnida</taxon>
        <taxon>Acari</taxon>
        <taxon>Parasitiformes</taxon>
        <taxon>Ixodida</taxon>
        <taxon>Ixodoidea</taxon>
        <taxon>Ixodidae</taxon>
        <taxon>Rhipicephalinae</taxon>
        <taxon>Rhipicephalus</taxon>
        <taxon>Rhipicephalus</taxon>
    </lineage>
</organism>
<dbReference type="FunFam" id="3.40.430.10:FF:000002">
    <property type="entry name" value="Dihydrofolate reductase"/>
    <property type="match status" value="1"/>
</dbReference>
<evidence type="ECO:0000256" key="8">
    <source>
        <dbReference type="ARBA" id="ARBA00048873"/>
    </source>
</evidence>
<dbReference type="PANTHER" id="PTHR48069:SF3">
    <property type="entry name" value="DIHYDROFOLATE REDUCTASE"/>
    <property type="match status" value="1"/>
</dbReference>
<dbReference type="PANTHER" id="PTHR48069">
    <property type="entry name" value="DIHYDROFOLATE REDUCTASE"/>
    <property type="match status" value="1"/>
</dbReference>
<comment type="pathway">
    <text evidence="1">Cofactor biosynthesis; tetrahydrofolate biosynthesis; 5,6,7,8-tetrahydrofolate from 7,8-dihydrofolate: step 1/1.</text>
</comment>
<dbReference type="CDD" id="cd00209">
    <property type="entry name" value="DHFR"/>
    <property type="match status" value="1"/>
</dbReference>
<keyword evidence="4" id="KW-0554">One-carbon metabolism</keyword>
<evidence type="ECO:0000256" key="4">
    <source>
        <dbReference type="ARBA" id="ARBA00022563"/>
    </source>
</evidence>
<feature type="domain" description="DHFR" evidence="10">
    <location>
        <begin position="34"/>
        <end position="211"/>
    </location>
</feature>
<dbReference type="GO" id="GO:0046654">
    <property type="term" value="P:tetrahydrofolate biosynthetic process"/>
    <property type="evidence" value="ECO:0007669"/>
    <property type="project" value="UniProtKB-UniPathway"/>
</dbReference>
<dbReference type="Gene3D" id="3.40.430.10">
    <property type="entry name" value="Dihydrofolate Reductase, subunit A"/>
    <property type="match status" value="1"/>
</dbReference>
<feature type="non-terminal residue" evidence="11">
    <location>
        <position position="1"/>
    </location>
</feature>
<keyword evidence="5" id="KW-0521">NADP</keyword>
<dbReference type="PROSITE" id="PS51330">
    <property type="entry name" value="DHFR_2"/>
    <property type="match status" value="1"/>
</dbReference>
<dbReference type="Pfam" id="PF00186">
    <property type="entry name" value="DHFR_1"/>
    <property type="match status" value="1"/>
</dbReference>
<evidence type="ECO:0000256" key="5">
    <source>
        <dbReference type="ARBA" id="ARBA00022857"/>
    </source>
</evidence>
<dbReference type="GO" id="GO:0046655">
    <property type="term" value="P:folic acid metabolic process"/>
    <property type="evidence" value="ECO:0007669"/>
    <property type="project" value="TreeGrafter"/>
</dbReference>
<dbReference type="EC" id="1.5.1.3" evidence="3"/>
<evidence type="ECO:0000256" key="7">
    <source>
        <dbReference type="ARBA" id="ARBA00025067"/>
    </source>
</evidence>
<dbReference type="PRINTS" id="PR00070">
    <property type="entry name" value="DHFR"/>
</dbReference>
<reference evidence="11" key="1">
    <citation type="submission" date="2012-11" db="EMBL/GenBank/DDBJ databases">
        <authorList>
            <person name="Lucero-Rivera Y.E."/>
            <person name="Tovar-Ramirez D."/>
        </authorList>
    </citation>
    <scope>NUCLEOTIDE SEQUENCE</scope>
    <source>
        <tissue evidence="11">Salivary gland</tissue>
    </source>
</reference>
<name>L7MJG0_RHIPC</name>
<dbReference type="InterPro" id="IPR012259">
    <property type="entry name" value="DHFR"/>
</dbReference>
<dbReference type="PROSITE" id="PS00075">
    <property type="entry name" value="DHFR_1"/>
    <property type="match status" value="1"/>
</dbReference>
<protein>
    <recommendedName>
        <fullName evidence="3">dihydrofolate reductase</fullName>
        <ecNumber evidence="3">1.5.1.3</ecNumber>
    </recommendedName>
</protein>
<comment type="similarity">
    <text evidence="2 9">Belongs to the dihydrofolate reductase family.</text>
</comment>
<dbReference type="GO" id="GO:0005739">
    <property type="term" value="C:mitochondrion"/>
    <property type="evidence" value="ECO:0007669"/>
    <property type="project" value="TreeGrafter"/>
</dbReference>
<evidence type="ECO:0000256" key="9">
    <source>
        <dbReference type="RuleBase" id="RU004474"/>
    </source>
</evidence>
<evidence type="ECO:0000256" key="6">
    <source>
        <dbReference type="ARBA" id="ARBA00023002"/>
    </source>
</evidence>
<evidence type="ECO:0000313" key="11">
    <source>
        <dbReference type="EMBL" id="JAA63423.1"/>
    </source>
</evidence>
<evidence type="ECO:0000256" key="1">
    <source>
        <dbReference type="ARBA" id="ARBA00004903"/>
    </source>
</evidence>